<dbReference type="InterPro" id="IPR003593">
    <property type="entry name" value="AAA+_ATPase"/>
</dbReference>
<accession>A0ABS8G068</accession>
<evidence type="ECO:0000256" key="1">
    <source>
        <dbReference type="ARBA" id="ARBA00005417"/>
    </source>
</evidence>
<dbReference type="EMBL" id="JAJEQX010000033">
    <property type="protein sequence ID" value="MCC2255695.1"/>
    <property type="molecule type" value="Genomic_DNA"/>
</dbReference>
<dbReference type="Pfam" id="PF00005">
    <property type="entry name" value="ABC_tran"/>
    <property type="match status" value="1"/>
</dbReference>
<dbReference type="PANTHER" id="PTHR42798:SF7">
    <property type="entry name" value="ALPHA-D-RIBOSE 1-METHYLPHOSPHONATE 5-TRIPHOSPHATE SYNTHASE SUBUNIT PHNL"/>
    <property type="match status" value="1"/>
</dbReference>
<keyword evidence="2" id="KW-0813">Transport</keyword>
<evidence type="ECO:0000313" key="7">
    <source>
        <dbReference type="Proteomes" id="UP001198151"/>
    </source>
</evidence>
<comment type="similarity">
    <text evidence="1">Belongs to the ABC transporter superfamily.</text>
</comment>
<dbReference type="InterPro" id="IPR027417">
    <property type="entry name" value="P-loop_NTPase"/>
</dbReference>
<comment type="caution">
    <text evidence="6">The sequence shown here is derived from an EMBL/GenBank/DDBJ whole genome shotgun (WGS) entry which is preliminary data.</text>
</comment>
<feature type="domain" description="ABC transporter" evidence="5">
    <location>
        <begin position="4"/>
        <end position="226"/>
    </location>
</feature>
<organism evidence="6 7">
    <name type="scientific">Ruminococcus turbiniformis</name>
    <dbReference type="NCBI Taxonomy" id="2881258"/>
    <lineage>
        <taxon>Bacteria</taxon>
        <taxon>Bacillati</taxon>
        <taxon>Bacillota</taxon>
        <taxon>Clostridia</taxon>
        <taxon>Eubacteriales</taxon>
        <taxon>Oscillospiraceae</taxon>
        <taxon>Ruminococcus</taxon>
    </lineage>
</organism>
<sequence length="226" mass="25276">MNIIITKNLRKIYRMGENNVYALNGVDFTVKEGEFVAIAGASGSGKSTLLNLLGAMDSPTEGEIFVRRIPLAQLSQNEQTIFRRRNIGFIFQDFKLLPVLNVYDNMVLPLKLDGRKIDQEFAEMLLKSLGLQDKREQTPYTLSGGEQQRVAIARALITRPAVVLADEPTGNLDSRTGMEVIGLMKLLAQKFYQTLVVVTHDEEVAQMADRIVRIEDGKICQEGECI</sequence>
<evidence type="ECO:0000256" key="4">
    <source>
        <dbReference type="ARBA" id="ARBA00022840"/>
    </source>
</evidence>
<dbReference type="CDD" id="cd03255">
    <property type="entry name" value="ABC_MJ0796_LolCDE_FtsE"/>
    <property type="match status" value="1"/>
</dbReference>
<keyword evidence="4 6" id="KW-0067">ATP-binding</keyword>
<dbReference type="InterPro" id="IPR017911">
    <property type="entry name" value="MacB-like_ATP-bd"/>
</dbReference>
<protein>
    <submittedName>
        <fullName evidence="6">ABC transporter ATP-binding protein</fullName>
    </submittedName>
</protein>
<reference evidence="6 7" key="1">
    <citation type="submission" date="2021-10" db="EMBL/GenBank/DDBJ databases">
        <title>Anaerobic single-cell dispensing facilitates the cultivation of human gut bacteria.</title>
        <authorList>
            <person name="Afrizal A."/>
        </authorList>
    </citation>
    <scope>NUCLEOTIDE SEQUENCE [LARGE SCALE GENOMIC DNA]</scope>
    <source>
        <strain evidence="6 7">CLA-AA-H200</strain>
    </source>
</reference>
<dbReference type="InterPro" id="IPR003439">
    <property type="entry name" value="ABC_transporter-like_ATP-bd"/>
</dbReference>
<dbReference type="SMART" id="SM00382">
    <property type="entry name" value="AAA"/>
    <property type="match status" value="1"/>
</dbReference>
<dbReference type="SUPFAM" id="SSF52540">
    <property type="entry name" value="P-loop containing nucleoside triphosphate hydrolases"/>
    <property type="match status" value="1"/>
</dbReference>
<dbReference type="Proteomes" id="UP001198151">
    <property type="component" value="Unassembled WGS sequence"/>
</dbReference>
<proteinExistence type="inferred from homology"/>
<dbReference type="InterPro" id="IPR017871">
    <property type="entry name" value="ABC_transporter-like_CS"/>
</dbReference>
<dbReference type="PROSITE" id="PS50893">
    <property type="entry name" value="ABC_TRANSPORTER_2"/>
    <property type="match status" value="1"/>
</dbReference>
<dbReference type="GO" id="GO:0005524">
    <property type="term" value="F:ATP binding"/>
    <property type="evidence" value="ECO:0007669"/>
    <property type="project" value="UniProtKB-KW"/>
</dbReference>
<evidence type="ECO:0000256" key="3">
    <source>
        <dbReference type="ARBA" id="ARBA00022741"/>
    </source>
</evidence>
<evidence type="ECO:0000259" key="5">
    <source>
        <dbReference type="PROSITE" id="PS50893"/>
    </source>
</evidence>
<keyword evidence="3" id="KW-0547">Nucleotide-binding</keyword>
<evidence type="ECO:0000313" key="6">
    <source>
        <dbReference type="EMBL" id="MCC2255695.1"/>
    </source>
</evidence>
<dbReference type="RefSeq" id="WP_227708686.1">
    <property type="nucleotide sequence ID" value="NZ_JAJEQX010000033.1"/>
</dbReference>
<dbReference type="PROSITE" id="PS00211">
    <property type="entry name" value="ABC_TRANSPORTER_1"/>
    <property type="match status" value="1"/>
</dbReference>
<dbReference type="Gene3D" id="3.40.50.300">
    <property type="entry name" value="P-loop containing nucleotide triphosphate hydrolases"/>
    <property type="match status" value="1"/>
</dbReference>
<dbReference type="PANTHER" id="PTHR42798">
    <property type="entry name" value="LIPOPROTEIN-RELEASING SYSTEM ATP-BINDING PROTEIN LOLD"/>
    <property type="match status" value="1"/>
</dbReference>
<gene>
    <name evidence="6" type="ORF">LKD70_14970</name>
</gene>
<evidence type="ECO:0000256" key="2">
    <source>
        <dbReference type="ARBA" id="ARBA00022448"/>
    </source>
</evidence>
<name>A0ABS8G068_9FIRM</name>
<keyword evidence="7" id="KW-1185">Reference proteome</keyword>